<name>A0ABW4MXJ4_9CAUL</name>
<keyword evidence="2" id="KW-0969">Cilium</keyword>
<feature type="coiled-coil region" evidence="1">
    <location>
        <begin position="64"/>
        <end position="91"/>
    </location>
</feature>
<proteinExistence type="predicted"/>
<sequence length="136" mass="15172">MSWTKSLIRISTYQVEELQKRLADIVDRRRAVEARLLQLAAEAVAEAQTSQADAENGWYKAGWLEGLRVRKAELQAELAAIQQEEAGARDILAEAFEEQKKYEQVAEAMRLTAAKESARRETAALDELGLRAAGGR</sequence>
<accession>A0ABW4MXJ4</accession>
<evidence type="ECO:0000313" key="3">
    <source>
        <dbReference type="Proteomes" id="UP001597237"/>
    </source>
</evidence>
<dbReference type="RefSeq" id="WP_377280662.1">
    <property type="nucleotide sequence ID" value="NZ_JBHRSI010000001.1"/>
</dbReference>
<dbReference type="Gene3D" id="1.10.287.1700">
    <property type="match status" value="1"/>
</dbReference>
<organism evidence="2 3">
    <name type="scientific">Phenylobacterium terrae</name>
    <dbReference type="NCBI Taxonomy" id="2665495"/>
    <lineage>
        <taxon>Bacteria</taxon>
        <taxon>Pseudomonadati</taxon>
        <taxon>Pseudomonadota</taxon>
        <taxon>Alphaproteobacteria</taxon>
        <taxon>Caulobacterales</taxon>
        <taxon>Caulobacteraceae</taxon>
        <taxon>Phenylobacterium</taxon>
    </lineage>
</organism>
<keyword evidence="3" id="KW-1185">Reference proteome</keyword>
<keyword evidence="2" id="KW-0282">Flagellum</keyword>
<protein>
    <submittedName>
        <fullName evidence="2">Flagellar export protein FliJ</fullName>
    </submittedName>
</protein>
<gene>
    <name evidence="2" type="ORF">ACFSC0_02645</name>
</gene>
<comment type="caution">
    <text evidence="2">The sequence shown here is derived from an EMBL/GenBank/DDBJ whole genome shotgun (WGS) entry which is preliminary data.</text>
</comment>
<dbReference type="EMBL" id="JBHUEY010000001">
    <property type="protein sequence ID" value="MFD1782278.1"/>
    <property type="molecule type" value="Genomic_DNA"/>
</dbReference>
<keyword evidence="1" id="KW-0175">Coiled coil</keyword>
<evidence type="ECO:0000313" key="2">
    <source>
        <dbReference type="EMBL" id="MFD1782278.1"/>
    </source>
</evidence>
<dbReference type="InterPro" id="IPR053716">
    <property type="entry name" value="Flag_assembly_chemotaxis_eff"/>
</dbReference>
<reference evidence="3" key="1">
    <citation type="journal article" date="2019" name="Int. J. Syst. Evol. Microbiol.">
        <title>The Global Catalogue of Microorganisms (GCM) 10K type strain sequencing project: providing services to taxonomists for standard genome sequencing and annotation.</title>
        <authorList>
            <consortium name="The Broad Institute Genomics Platform"/>
            <consortium name="The Broad Institute Genome Sequencing Center for Infectious Disease"/>
            <person name="Wu L."/>
            <person name="Ma J."/>
        </authorList>
    </citation>
    <scope>NUCLEOTIDE SEQUENCE [LARGE SCALE GENOMIC DNA]</scope>
    <source>
        <strain evidence="3">DFY28</strain>
    </source>
</reference>
<dbReference type="Proteomes" id="UP001597237">
    <property type="component" value="Unassembled WGS sequence"/>
</dbReference>
<keyword evidence="2" id="KW-0966">Cell projection</keyword>
<evidence type="ECO:0000256" key="1">
    <source>
        <dbReference type="SAM" id="Coils"/>
    </source>
</evidence>